<evidence type="ECO:0000313" key="3">
    <source>
        <dbReference type="EMBL" id="MXG91453.1"/>
    </source>
</evidence>
<dbReference type="Gene3D" id="2.60.40.10">
    <property type="entry name" value="Immunoglobulins"/>
    <property type="match status" value="1"/>
</dbReference>
<dbReference type="GO" id="GO:0005509">
    <property type="term" value="F:calcium ion binding"/>
    <property type="evidence" value="ECO:0007669"/>
    <property type="project" value="InterPro"/>
</dbReference>
<proteinExistence type="predicted"/>
<dbReference type="Proteomes" id="UP000473325">
    <property type="component" value="Unassembled WGS sequence"/>
</dbReference>
<keyword evidence="4" id="KW-1185">Reference proteome</keyword>
<accession>A0A6L7EVM4</accession>
<feature type="compositionally biased region" description="Gly residues" evidence="1">
    <location>
        <begin position="173"/>
        <end position="184"/>
    </location>
</feature>
<reference evidence="3 4" key="1">
    <citation type="submission" date="2019-12" db="EMBL/GenBank/DDBJ databases">
        <authorList>
            <person name="Kun Z."/>
        </authorList>
    </citation>
    <scope>NUCLEOTIDE SEQUENCE [LARGE SCALE GENOMIC DNA]</scope>
    <source>
        <strain evidence="3 4">YIM 123512</strain>
    </source>
</reference>
<feature type="chain" id="PRO_5026696321" evidence="2">
    <location>
        <begin position="34"/>
        <end position="930"/>
    </location>
</feature>
<dbReference type="SUPFAM" id="SSF49313">
    <property type="entry name" value="Cadherin-like"/>
    <property type="match status" value="1"/>
</dbReference>
<organism evidence="3 4">
    <name type="scientific">Nocardioides flavescens</name>
    <dbReference type="NCBI Taxonomy" id="2691959"/>
    <lineage>
        <taxon>Bacteria</taxon>
        <taxon>Bacillati</taxon>
        <taxon>Actinomycetota</taxon>
        <taxon>Actinomycetes</taxon>
        <taxon>Propionibacteriales</taxon>
        <taxon>Nocardioidaceae</taxon>
        <taxon>Nocardioides</taxon>
    </lineage>
</organism>
<dbReference type="RefSeq" id="WP_160879373.1">
    <property type="nucleotide sequence ID" value="NZ_WUEK01000012.1"/>
</dbReference>
<sequence>MPSRRPRALAGLLSAALAAASIAFVGGAAPAAAADAPCTKNAAGDCVVVLRPSGDSTRTFVVPTGVTSLTADVWGAGGSWIKDGAFNVRGGYGGRVKASFGVVPGETVYVLPGLRGPDRTSGRSTTGGGGSFVFYGEGTEIAAGGGGGAYRRTESDTGYTGGAGGGVGAGKGATDGGGVDGPGGAAASADAPGGRGSGPARRTAGGIVPGAGEWSDYGSGGDGWFGGGATTESGAGGGGSGHLAGATLIESTAGFNSSDGSVTLTWTAGPAVTTSTLPNATYGSTYSAQLAASGGTAPNTWSLVSGPSWLSLSSDGELSGVPTSATTGQTVSVKAVDAQGVSTATSYLQLVVDKAKPALSFTSTPPDPAKVGGSYTPAVTSSMASTSRIILSTTGSGCSWNDAQQAVVLAKVGVCTVRAFQPEGPDTTSAAAEQIFSVAKGAQTITFTSTPPSAARIGGSYTPTATSPAGTVSFTASGACAKQLGDVEMTSTGTCTVSADQAGSDDYDAAPTATQTFTVGKALQTVSIDSAAPTTAQVAGASYTVSIKTSTENPVSVVVDPSTTNAACSVSSRTVTFQHAGTCALQAVAAGSARYEQATSPVQSFTVAKGSFSPDWTVPNGLVVGDSWVPQVIGVPAGAGAPTVVVDSKASDGACVVSPTAAGTVVMRHAGRCVVRVDYAPSADWNASTAGPISFTVGKAAQTITWAGAPTSGGVGDVVALSASSSSGLPVAYAAEGGCSVSGTSLSLTRAGDCVVTATQAGDGDFTAAPSVRRTVAVSAAPVAAAPAVRDPTITATVTSRTPVSASGWYRSAVTVTFACTTGSAALEAACPEPVRIGRASTARVLTRTVTALDGGKATVTVGPLNVDRVAPKVSIVQRGGRAPVCRATDRRSGVASCTLRTITTARGVVLVAKAVDRAGNRAVRRVRVG</sequence>
<feature type="compositionally biased region" description="Low complexity" evidence="1">
    <location>
        <begin position="185"/>
        <end position="217"/>
    </location>
</feature>
<evidence type="ECO:0000256" key="2">
    <source>
        <dbReference type="SAM" id="SignalP"/>
    </source>
</evidence>
<comment type="caution">
    <text evidence="3">The sequence shown here is derived from an EMBL/GenBank/DDBJ whole genome shotgun (WGS) entry which is preliminary data.</text>
</comment>
<dbReference type="GO" id="GO:0005975">
    <property type="term" value="P:carbohydrate metabolic process"/>
    <property type="evidence" value="ECO:0007669"/>
    <property type="project" value="UniProtKB-ARBA"/>
</dbReference>
<name>A0A6L7EVM4_9ACTN</name>
<dbReference type="GO" id="GO:0016020">
    <property type="term" value="C:membrane"/>
    <property type="evidence" value="ECO:0007669"/>
    <property type="project" value="InterPro"/>
</dbReference>
<dbReference type="EMBL" id="WUEK01000012">
    <property type="protein sequence ID" value="MXG91453.1"/>
    <property type="molecule type" value="Genomic_DNA"/>
</dbReference>
<feature type="signal peptide" evidence="2">
    <location>
        <begin position="1"/>
        <end position="33"/>
    </location>
</feature>
<protein>
    <submittedName>
        <fullName evidence="3">Uncharacterized protein</fullName>
    </submittedName>
</protein>
<feature type="compositionally biased region" description="Gly residues" evidence="1">
    <location>
        <begin position="218"/>
        <end position="239"/>
    </location>
</feature>
<dbReference type="InterPro" id="IPR013783">
    <property type="entry name" value="Ig-like_fold"/>
</dbReference>
<gene>
    <name evidence="3" type="ORF">GRQ65_18055</name>
</gene>
<dbReference type="AlphaFoldDB" id="A0A6L7EVM4"/>
<evidence type="ECO:0000256" key="1">
    <source>
        <dbReference type="SAM" id="MobiDB-lite"/>
    </source>
</evidence>
<feature type="region of interest" description="Disordered" evidence="1">
    <location>
        <begin position="173"/>
        <end position="239"/>
    </location>
</feature>
<dbReference type="InterPro" id="IPR015919">
    <property type="entry name" value="Cadherin-like_sf"/>
</dbReference>
<keyword evidence="2" id="KW-0732">Signal</keyword>
<evidence type="ECO:0000313" key="4">
    <source>
        <dbReference type="Proteomes" id="UP000473325"/>
    </source>
</evidence>